<keyword evidence="2" id="KW-1185">Reference proteome</keyword>
<accession>A0ABW5WUP0</accession>
<proteinExistence type="predicted"/>
<dbReference type="Proteomes" id="UP001597519">
    <property type="component" value="Unassembled WGS sequence"/>
</dbReference>
<reference evidence="2" key="1">
    <citation type="journal article" date="2019" name="Int. J. Syst. Evol. Microbiol.">
        <title>The Global Catalogue of Microorganisms (GCM) 10K type strain sequencing project: providing services to taxonomists for standard genome sequencing and annotation.</title>
        <authorList>
            <consortium name="The Broad Institute Genomics Platform"/>
            <consortium name="The Broad Institute Genome Sequencing Center for Infectious Disease"/>
            <person name="Wu L."/>
            <person name="Ma J."/>
        </authorList>
    </citation>
    <scope>NUCLEOTIDE SEQUENCE [LARGE SCALE GENOMIC DNA]</scope>
    <source>
        <strain evidence="2">KCTC 33575</strain>
    </source>
</reference>
<evidence type="ECO:0000313" key="1">
    <source>
        <dbReference type="EMBL" id="MFD2829064.1"/>
    </source>
</evidence>
<comment type="caution">
    <text evidence="1">The sequence shown here is derived from an EMBL/GenBank/DDBJ whole genome shotgun (WGS) entry which is preliminary data.</text>
</comment>
<dbReference type="RefSeq" id="WP_377770730.1">
    <property type="nucleotide sequence ID" value="NZ_JBHUOQ010000001.1"/>
</dbReference>
<organism evidence="1 2">
    <name type="scientific">Corticicoccus populi</name>
    <dbReference type="NCBI Taxonomy" id="1812821"/>
    <lineage>
        <taxon>Bacteria</taxon>
        <taxon>Bacillati</taxon>
        <taxon>Bacillota</taxon>
        <taxon>Bacilli</taxon>
        <taxon>Bacillales</taxon>
        <taxon>Staphylococcaceae</taxon>
        <taxon>Corticicoccus</taxon>
    </lineage>
</organism>
<name>A0ABW5WUP0_9STAP</name>
<protein>
    <submittedName>
        <fullName evidence="1">Uncharacterized protein</fullName>
    </submittedName>
</protein>
<dbReference type="EMBL" id="JBHUOQ010000001">
    <property type="protein sequence ID" value="MFD2829064.1"/>
    <property type="molecule type" value="Genomic_DNA"/>
</dbReference>
<evidence type="ECO:0000313" key="2">
    <source>
        <dbReference type="Proteomes" id="UP001597519"/>
    </source>
</evidence>
<sequence length="71" mass="8226">MNLEQVKPYLSRNVKVSFIDNQRLDGYLTNYAAELDDNDALVETVMLKPLNPQGTYYDLNINEIKSIEFLN</sequence>
<gene>
    <name evidence="1" type="ORF">ACFSX4_01205</name>
</gene>